<protein>
    <recommendedName>
        <fullName evidence="4">RRM domain-containing protein</fullName>
    </recommendedName>
</protein>
<feature type="domain" description="RRM" evidence="4">
    <location>
        <begin position="57"/>
        <end position="136"/>
    </location>
</feature>
<dbReference type="InterPro" id="IPR035979">
    <property type="entry name" value="RBD_domain_sf"/>
</dbReference>
<accession>A0AA39PSB9</accession>
<evidence type="ECO:0000256" key="3">
    <source>
        <dbReference type="SAM" id="MobiDB-lite"/>
    </source>
</evidence>
<dbReference type="Proteomes" id="UP001175228">
    <property type="component" value="Unassembled WGS sequence"/>
</dbReference>
<proteinExistence type="predicted"/>
<dbReference type="AlphaFoldDB" id="A0AA39PSB9"/>
<sequence length="247" mass="26718">MSYRQSSYTRYNTFHTPKQQVLGNNAGHAPPAWRVAGSSGAHASIGKGKQAASQAGSKILLSRLPVDVSEKEVEELFRKTVGPLKDSFIVYNSQGKSKGMAIISFQKPGDAAVARSKYDGKFVDGRRPIKIEIISEDLPPASVASTTPSLFDRIAGMKPIVNGTTPPTANGYPYFSLFRIKSPVQNHALPRQVTAAASIVAGLPVPASPRRRLKKGPRRLKKQVASKSIEQLDQEMEDYRAAADDGS</sequence>
<organism evidence="5 6">
    <name type="scientific">Armillaria luteobubalina</name>
    <dbReference type="NCBI Taxonomy" id="153913"/>
    <lineage>
        <taxon>Eukaryota</taxon>
        <taxon>Fungi</taxon>
        <taxon>Dikarya</taxon>
        <taxon>Basidiomycota</taxon>
        <taxon>Agaricomycotina</taxon>
        <taxon>Agaricomycetes</taxon>
        <taxon>Agaricomycetidae</taxon>
        <taxon>Agaricales</taxon>
        <taxon>Marasmiineae</taxon>
        <taxon>Physalacriaceae</taxon>
        <taxon>Armillaria</taxon>
    </lineage>
</organism>
<evidence type="ECO:0000259" key="4">
    <source>
        <dbReference type="PROSITE" id="PS50102"/>
    </source>
</evidence>
<dbReference type="EMBL" id="JAUEPU010000038">
    <property type="protein sequence ID" value="KAK0489633.1"/>
    <property type="molecule type" value="Genomic_DNA"/>
</dbReference>
<dbReference type="GO" id="GO:0005634">
    <property type="term" value="C:nucleus"/>
    <property type="evidence" value="ECO:0007669"/>
    <property type="project" value="TreeGrafter"/>
</dbReference>
<dbReference type="Gene3D" id="3.30.70.330">
    <property type="match status" value="1"/>
</dbReference>
<evidence type="ECO:0000313" key="5">
    <source>
        <dbReference type="EMBL" id="KAK0489633.1"/>
    </source>
</evidence>
<keyword evidence="1 2" id="KW-0694">RNA-binding</keyword>
<dbReference type="InterPro" id="IPR012677">
    <property type="entry name" value="Nucleotide-bd_a/b_plait_sf"/>
</dbReference>
<dbReference type="SMART" id="SM00360">
    <property type="entry name" value="RRM"/>
    <property type="match status" value="1"/>
</dbReference>
<comment type="caution">
    <text evidence="5">The sequence shown here is derived from an EMBL/GenBank/DDBJ whole genome shotgun (WGS) entry which is preliminary data.</text>
</comment>
<feature type="region of interest" description="Disordered" evidence="3">
    <location>
        <begin position="207"/>
        <end position="233"/>
    </location>
</feature>
<dbReference type="PANTHER" id="PTHR19965:SF35">
    <property type="entry name" value="RNA ANNEALING PROTEIN YRA1"/>
    <property type="match status" value="1"/>
</dbReference>
<reference evidence="5" key="1">
    <citation type="submission" date="2023-06" db="EMBL/GenBank/DDBJ databases">
        <authorList>
            <consortium name="Lawrence Berkeley National Laboratory"/>
            <person name="Ahrendt S."/>
            <person name="Sahu N."/>
            <person name="Indic B."/>
            <person name="Wong-Bajracharya J."/>
            <person name="Merenyi Z."/>
            <person name="Ke H.-M."/>
            <person name="Monk M."/>
            <person name="Kocsube S."/>
            <person name="Drula E."/>
            <person name="Lipzen A."/>
            <person name="Balint B."/>
            <person name="Henrissat B."/>
            <person name="Andreopoulos B."/>
            <person name="Martin F.M."/>
            <person name="Harder C.B."/>
            <person name="Rigling D."/>
            <person name="Ford K.L."/>
            <person name="Foster G.D."/>
            <person name="Pangilinan J."/>
            <person name="Papanicolaou A."/>
            <person name="Barry K."/>
            <person name="LaButti K."/>
            <person name="Viragh M."/>
            <person name="Koriabine M."/>
            <person name="Yan M."/>
            <person name="Riley R."/>
            <person name="Champramary S."/>
            <person name="Plett K.L."/>
            <person name="Tsai I.J."/>
            <person name="Slot J."/>
            <person name="Sipos G."/>
            <person name="Plett J."/>
            <person name="Nagy L.G."/>
            <person name="Grigoriev I.V."/>
        </authorList>
    </citation>
    <scope>NUCLEOTIDE SEQUENCE</scope>
    <source>
        <strain evidence="5">HWK02</strain>
    </source>
</reference>
<evidence type="ECO:0000256" key="2">
    <source>
        <dbReference type="PROSITE-ProRule" id="PRU00176"/>
    </source>
</evidence>
<keyword evidence="6" id="KW-1185">Reference proteome</keyword>
<dbReference type="Pfam" id="PF00076">
    <property type="entry name" value="RRM_1"/>
    <property type="match status" value="1"/>
</dbReference>
<name>A0AA39PSB9_9AGAR</name>
<dbReference type="PANTHER" id="PTHR19965">
    <property type="entry name" value="RNA AND EXPORT FACTOR BINDING PROTEIN"/>
    <property type="match status" value="1"/>
</dbReference>
<dbReference type="InterPro" id="IPR051229">
    <property type="entry name" value="ALYREF_mRNA_export"/>
</dbReference>
<evidence type="ECO:0000313" key="6">
    <source>
        <dbReference type="Proteomes" id="UP001175228"/>
    </source>
</evidence>
<dbReference type="InterPro" id="IPR000504">
    <property type="entry name" value="RRM_dom"/>
</dbReference>
<gene>
    <name evidence="5" type="ORF">EDD18DRAFT_1081211</name>
</gene>
<dbReference type="PROSITE" id="PS50102">
    <property type="entry name" value="RRM"/>
    <property type="match status" value="1"/>
</dbReference>
<dbReference type="SUPFAM" id="SSF54928">
    <property type="entry name" value="RNA-binding domain, RBD"/>
    <property type="match status" value="1"/>
</dbReference>
<feature type="compositionally biased region" description="Basic residues" evidence="3">
    <location>
        <begin position="209"/>
        <end position="224"/>
    </location>
</feature>
<evidence type="ECO:0000256" key="1">
    <source>
        <dbReference type="ARBA" id="ARBA00022884"/>
    </source>
</evidence>
<dbReference type="GO" id="GO:0003729">
    <property type="term" value="F:mRNA binding"/>
    <property type="evidence" value="ECO:0007669"/>
    <property type="project" value="TreeGrafter"/>
</dbReference>